<evidence type="ECO:0000313" key="1">
    <source>
        <dbReference type="EMBL" id="QNP57675.1"/>
    </source>
</evidence>
<name>A0A7H0HAV9_9ACTN</name>
<dbReference type="EMBL" id="CP060789">
    <property type="protein sequence ID" value="QNP57675.1"/>
    <property type="molecule type" value="Genomic_DNA"/>
</dbReference>
<dbReference type="Gene3D" id="1.10.1220.10">
    <property type="entry name" value="Met repressor-like"/>
    <property type="match status" value="1"/>
</dbReference>
<accession>A0A7H0HAV9</accession>
<gene>
    <name evidence="1" type="ORF">H9L22_17145</name>
</gene>
<reference evidence="1 2" key="1">
    <citation type="submission" date="2020-08" db="EMBL/GenBank/DDBJ databases">
        <title>Genome sequence of Tessaracoccus defluvii JCM 17540T.</title>
        <authorList>
            <person name="Hyun D.-W."/>
            <person name="Bae J.-W."/>
        </authorList>
    </citation>
    <scope>NUCLEOTIDE SEQUENCE [LARGE SCALE GENOMIC DNA]</scope>
    <source>
        <strain evidence="1 2">JCM 17540</strain>
    </source>
</reference>
<sequence length="75" mass="8458">MVDPEEQAGQDRARKERKSILLRLDPAVHEALAKWAADDLRSLNAHIELLLRDALRKSGRDVKAAPIRRPGRPKA</sequence>
<organism evidence="1 2">
    <name type="scientific">Tessaracoccus defluvii</name>
    <dbReference type="NCBI Taxonomy" id="1285901"/>
    <lineage>
        <taxon>Bacteria</taxon>
        <taxon>Bacillati</taxon>
        <taxon>Actinomycetota</taxon>
        <taxon>Actinomycetes</taxon>
        <taxon>Propionibacteriales</taxon>
        <taxon>Propionibacteriaceae</taxon>
        <taxon>Tessaracoccus</taxon>
    </lineage>
</organism>
<proteinExistence type="predicted"/>
<dbReference type="InterPro" id="IPR010985">
    <property type="entry name" value="Ribbon_hlx_hlx"/>
</dbReference>
<protein>
    <submittedName>
        <fullName evidence="1">Toxin-antitoxin system HicB family antitoxin</fullName>
    </submittedName>
</protein>
<dbReference type="InterPro" id="IPR013321">
    <property type="entry name" value="Arc_rbn_hlx_hlx"/>
</dbReference>
<dbReference type="InterPro" id="IPR008651">
    <property type="entry name" value="Uncharacterised_HicB"/>
</dbReference>
<dbReference type="KEGG" id="tdf:H9L22_17145"/>
<evidence type="ECO:0000313" key="2">
    <source>
        <dbReference type="Proteomes" id="UP000516117"/>
    </source>
</evidence>
<dbReference type="RefSeq" id="WP_187722758.1">
    <property type="nucleotide sequence ID" value="NZ_BAABBL010000010.1"/>
</dbReference>
<dbReference type="GO" id="GO:0006355">
    <property type="term" value="P:regulation of DNA-templated transcription"/>
    <property type="evidence" value="ECO:0007669"/>
    <property type="project" value="InterPro"/>
</dbReference>
<dbReference type="Proteomes" id="UP000516117">
    <property type="component" value="Chromosome"/>
</dbReference>
<keyword evidence="2" id="KW-1185">Reference proteome</keyword>
<dbReference type="SUPFAM" id="SSF47598">
    <property type="entry name" value="Ribbon-helix-helix"/>
    <property type="match status" value="1"/>
</dbReference>
<dbReference type="AlphaFoldDB" id="A0A7H0HAV9"/>
<dbReference type="Pfam" id="PF05534">
    <property type="entry name" value="HicB"/>
    <property type="match status" value="1"/>
</dbReference>